<reference evidence="2" key="1">
    <citation type="submission" date="2020-08" db="EMBL/GenBank/DDBJ databases">
        <title>Multicomponent nature underlies the extraordinary mechanical properties of spider dragline silk.</title>
        <authorList>
            <person name="Kono N."/>
            <person name="Nakamura H."/>
            <person name="Mori M."/>
            <person name="Yoshida Y."/>
            <person name="Ohtoshi R."/>
            <person name="Malay A.D."/>
            <person name="Moran D.A.P."/>
            <person name="Tomita M."/>
            <person name="Numata K."/>
            <person name="Arakawa K."/>
        </authorList>
    </citation>
    <scope>NUCLEOTIDE SEQUENCE</scope>
</reference>
<dbReference type="EMBL" id="BMAU01021244">
    <property type="protein sequence ID" value="GFY04468.1"/>
    <property type="molecule type" value="Genomic_DNA"/>
</dbReference>
<comment type="caution">
    <text evidence="2">The sequence shown here is derived from an EMBL/GenBank/DDBJ whole genome shotgun (WGS) entry which is preliminary data.</text>
</comment>
<protein>
    <submittedName>
        <fullName evidence="2">Uncharacterized protein</fullName>
    </submittedName>
</protein>
<keyword evidence="3" id="KW-1185">Reference proteome</keyword>
<organism evidence="2 3">
    <name type="scientific">Trichonephila clavipes</name>
    <name type="common">Golden silk orbweaver</name>
    <name type="synonym">Nephila clavipes</name>
    <dbReference type="NCBI Taxonomy" id="2585209"/>
    <lineage>
        <taxon>Eukaryota</taxon>
        <taxon>Metazoa</taxon>
        <taxon>Ecdysozoa</taxon>
        <taxon>Arthropoda</taxon>
        <taxon>Chelicerata</taxon>
        <taxon>Arachnida</taxon>
        <taxon>Araneae</taxon>
        <taxon>Araneomorphae</taxon>
        <taxon>Entelegynae</taxon>
        <taxon>Araneoidea</taxon>
        <taxon>Nephilidae</taxon>
        <taxon>Trichonephila</taxon>
    </lineage>
</organism>
<proteinExistence type="predicted"/>
<evidence type="ECO:0000256" key="1">
    <source>
        <dbReference type="SAM" id="MobiDB-lite"/>
    </source>
</evidence>
<dbReference type="AlphaFoldDB" id="A0A8X6S463"/>
<gene>
    <name evidence="2" type="ORF">TNCV_4415561</name>
</gene>
<evidence type="ECO:0000313" key="3">
    <source>
        <dbReference type="Proteomes" id="UP000887159"/>
    </source>
</evidence>
<evidence type="ECO:0000313" key="2">
    <source>
        <dbReference type="EMBL" id="GFY04468.1"/>
    </source>
</evidence>
<feature type="region of interest" description="Disordered" evidence="1">
    <location>
        <begin position="43"/>
        <end position="113"/>
    </location>
</feature>
<dbReference type="Proteomes" id="UP000887159">
    <property type="component" value="Unassembled WGS sequence"/>
</dbReference>
<sequence length="113" mass="13309">MSSFLVLCEGNTRNRWRDGQVCPDVDKELWCLGPDGSGVFWRVMRKSDEGGRSGEKGRKKEEEGRERRTRRPGRENGRKVGRGGRVESGRKEKRERTEGVRDWSEKDDERRWR</sequence>
<accession>A0A8X6S463</accession>
<name>A0A8X6S463_TRICX</name>
<feature type="compositionally biased region" description="Basic and acidic residues" evidence="1">
    <location>
        <begin position="45"/>
        <end position="113"/>
    </location>
</feature>